<dbReference type="PANTHER" id="PTHR43135">
    <property type="entry name" value="ALPHA-D-RIBOSE 1-METHYLPHOSPHONATE 5-TRIPHOSPHATE DIPHOSPHATASE"/>
    <property type="match status" value="1"/>
</dbReference>
<dbReference type="InterPro" id="IPR006680">
    <property type="entry name" value="Amidohydro-rel"/>
</dbReference>
<dbReference type="InterPro" id="IPR051781">
    <property type="entry name" value="Metallo-dep_Hydrolase"/>
</dbReference>
<reference evidence="3" key="1">
    <citation type="submission" date="2016-10" db="EMBL/GenBank/DDBJ databases">
        <authorList>
            <person name="Varghese N."/>
            <person name="Submissions S."/>
        </authorList>
    </citation>
    <scope>NUCLEOTIDE SEQUENCE [LARGE SCALE GENOMIC DNA]</scope>
    <source>
        <strain evidence="3">DSM 21743</strain>
    </source>
</reference>
<organism evidence="2 3">
    <name type="scientific">Microlunatus sagamiharensis</name>
    <dbReference type="NCBI Taxonomy" id="546874"/>
    <lineage>
        <taxon>Bacteria</taxon>
        <taxon>Bacillati</taxon>
        <taxon>Actinomycetota</taxon>
        <taxon>Actinomycetes</taxon>
        <taxon>Propionibacteriales</taxon>
        <taxon>Propionibacteriaceae</taxon>
        <taxon>Microlunatus</taxon>
    </lineage>
</organism>
<dbReference type="STRING" id="546874.SAMN04488544_2282"/>
<dbReference type="SUPFAM" id="SSF51556">
    <property type="entry name" value="Metallo-dependent hydrolases"/>
    <property type="match status" value="1"/>
</dbReference>
<dbReference type="EMBL" id="LT629799">
    <property type="protein sequence ID" value="SDU93930.1"/>
    <property type="molecule type" value="Genomic_DNA"/>
</dbReference>
<dbReference type="InterPro" id="IPR057744">
    <property type="entry name" value="OTAase-like"/>
</dbReference>
<accession>A0A1H2ML40</accession>
<dbReference type="PANTHER" id="PTHR43135:SF3">
    <property type="entry name" value="ALPHA-D-RIBOSE 1-METHYLPHOSPHONATE 5-TRIPHOSPHATE DIPHOSPHATASE"/>
    <property type="match status" value="1"/>
</dbReference>
<name>A0A1H2ML40_9ACTN</name>
<proteinExistence type="predicted"/>
<keyword evidence="3" id="KW-1185">Reference proteome</keyword>
<dbReference type="SUPFAM" id="SSF51338">
    <property type="entry name" value="Composite domain of metallo-dependent hydrolases"/>
    <property type="match status" value="1"/>
</dbReference>
<dbReference type="RefSeq" id="WP_091074516.1">
    <property type="nucleotide sequence ID" value="NZ_LT629799.1"/>
</dbReference>
<evidence type="ECO:0000313" key="3">
    <source>
        <dbReference type="Proteomes" id="UP000198825"/>
    </source>
</evidence>
<dbReference type="InterPro" id="IPR032466">
    <property type="entry name" value="Metal_Hydrolase"/>
</dbReference>
<dbReference type="InterPro" id="IPR011059">
    <property type="entry name" value="Metal-dep_hydrolase_composite"/>
</dbReference>
<dbReference type="GO" id="GO:0016810">
    <property type="term" value="F:hydrolase activity, acting on carbon-nitrogen (but not peptide) bonds"/>
    <property type="evidence" value="ECO:0007669"/>
    <property type="project" value="InterPro"/>
</dbReference>
<sequence>MSGPALPEVPRGSLRIRHVTLVDVAGRRTVRDVAVVVEDGTIRSVGPDDGSPVTDGDRDATGLFALPGLVDAHVHVTASTADEWALTGMPMSYVAAGAFAELRATLSRGFTLVRDAGGADEGLSRALAHGLAVGPRLVRCGHALSATGGHGDLRPRGRHALEDQRLAPGIGLVVDGVDAIRTAVRKEVRAGAGFVKLMLSGGVSSPTDAIDDLQLADEEIAAAVDEAARHGLPVAAHAYTAASIERAVRLGVSTIEHGNLLDDATARQMAEAGTVYVPTLSTYEVLAEQAGPDGLGPASVAKLAEVRTRGAEAVRTAARHGVAIAFGTDLLGSARDRQNGEFALRAPLQPAWDVLASATVVAARALGLAGRAGELAPGAAGDVLLCRRDPSTDPAALADPSDLIEAVVLAGREVAR</sequence>
<protein>
    <submittedName>
        <fullName evidence="2">Imidazolonepropionase</fullName>
    </submittedName>
</protein>
<dbReference type="Pfam" id="PF01979">
    <property type="entry name" value="Amidohydro_1"/>
    <property type="match status" value="1"/>
</dbReference>
<dbReference type="CDD" id="cd01299">
    <property type="entry name" value="Met_dep_hydrolase_A"/>
    <property type="match status" value="1"/>
</dbReference>
<gene>
    <name evidence="2" type="ORF">SAMN04488544_2282</name>
</gene>
<evidence type="ECO:0000259" key="1">
    <source>
        <dbReference type="Pfam" id="PF01979"/>
    </source>
</evidence>
<dbReference type="OrthoDB" id="9776455at2"/>
<dbReference type="Gene3D" id="3.20.20.140">
    <property type="entry name" value="Metal-dependent hydrolases"/>
    <property type="match status" value="1"/>
</dbReference>
<dbReference type="AlphaFoldDB" id="A0A1H2ML40"/>
<feature type="domain" description="Amidohydrolase-related" evidence="1">
    <location>
        <begin position="65"/>
        <end position="412"/>
    </location>
</feature>
<dbReference type="Proteomes" id="UP000198825">
    <property type="component" value="Chromosome I"/>
</dbReference>
<evidence type="ECO:0000313" key="2">
    <source>
        <dbReference type="EMBL" id="SDU93930.1"/>
    </source>
</evidence>
<dbReference type="Gene3D" id="2.30.40.10">
    <property type="entry name" value="Urease, subunit C, domain 1"/>
    <property type="match status" value="1"/>
</dbReference>